<comment type="similarity">
    <text evidence="2">Belongs to the SNF7 family.</text>
</comment>
<dbReference type="STRING" id="1314674.A0A0D7BU76"/>
<evidence type="ECO:0000256" key="2">
    <source>
        <dbReference type="ARBA" id="ARBA00006190"/>
    </source>
</evidence>
<organism evidence="8 9">
    <name type="scientific">Cylindrobasidium torrendii FP15055 ss-10</name>
    <dbReference type="NCBI Taxonomy" id="1314674"/>
    <lineage>
        <taxon>Eukaryota</taxon>
        <taxon>Fungi</taxon>
        <taxon>Dikarya</taxon>
        <taxon>Basidiomycota</taxon>
        <taxon>Agaricomycotina</taxon>
        <taxon>Agaricomycetes</taxon>
        <taxon>Agaricomycetidae</taxon>
        <taxon>Agaricales</taxon>
        <taxon>Marasmiineae</taxon>
        <taxon>Physalacriaceae</taxon>
        <taxon>Cylindrobasidium</taxon>
    </lineage>
</organism>
<evidence type="ECO:0000256" key="4">
    <source>
        <dbReference type="ARBA" id="ARBA00040017"/>
    </source>
</evidence>
<dbReference type="GO" id="GO:0032511">
    <property type="term" value="P:late endosome to vacuole transport via multivesicular body sorting pathway"/>
    <property type="evidence" value="ECO:0007669"/>
    <property type="project" value="TreeGrafter"/>
</dbReference>
<accession>A0A0D7BU76</accession>
<comment type="subcellular location">
    <subcellularLocation>
        <location evidence="1">Endosome</location>
    </subcellularLocation>
</comment>
<dbReference type="PANTHER" id="PTHR22761:SF10">
    <property type="entry name" value="GH13992P"/>
    <property type="match status" value="1"/>
</dbReference>
<evidence type="ECO:0000256" key="6">
    <source>
        <dbReference type="SAM" id="Coils"/>
    </source>
</evidence>
<dbReference type="AlphaFoldDB" id="A0A0D7BU76"/>
<dbReference type="Proteomes" id="UP000054007">
    <property type="component" value="Unassembled WGS sequence"/>
</dbReference>
<evidence type="ECO:0000313" key="8">
    <source>
        <dbReference type="EMBL" id="KIY73709.1"/>
    </source>
</evidence>
<keyword evidence="6" id="KW-0175">Coiled coil</keyword>
<protein>
    <recommendedName>
        <fullName evidence="4">Vacuolar-sorting protein SNF7</fullName>
    </recommendedName>
    <alternativeName>
        <fullName evidence="5">Vacuolar protein-sorting-associated protein 32</fullName>
    </alternativeName>
</protein>
<keyword evidence="9" id="KW-1185">Reference proteome</keyword>
<keyword evidence="3" id="KW-0967">Endosome</keyword>
<dbReference type="Pfam" id="PF03357">
    <property type="entry name" value="Snf7"/>
    <property type="match status" value="1"/>
</dbReference>
<gene>
    <name evidence="8" type="ORF">CYLTODRAFT_386311</name>
</gene>
<dbReference type="Gene3D" id="6.10.250.1710">
    <property type="match status" value="1"/>
</dbReference>
<evidence type="ECO:0000256" key="1">
    <source>
        <dbReference type="ARBA" id="ARBA00004177"/>
    </source>
</evidence>
<proteinExistence type="inferred from homology"/>
<dbReference type="GO" id="GO:0006900">
    <property type="term" value="P:vesicle budding from membrane"/>
    <property type="evidence" value="ECO:0007669"/>
    <property type="project" value="TreeGrafter"/>
</dbReference>
<dbReference type="InterPro" id="IPR005024">
    <property type="entry name" value="Snf7_fam"/>
</dbReference>
<evidence type="ECO:0000256" key="3">
    <source>
        <dbReference type="ARBA" id="ARBA00022753"/>
    </source>
</evidence>
<feature type="coiled-coil region" evidence="6">
    <location>
        <begin position="69"/>
        <end position="142"/>
    </location>
</feature>
<name>A0A0D7BU76_9AGAR</name>
<reference evidence="8 9" key="1">
    <citation type="journal article" date="2015" name="Fungal Genet. Biol.">
        <title>Evolution of novel wood decay mechanisms in Agaricales revealed by the genome sequences of Fistulina hepatica and Cylindrobasidium torrendii.</title>
        <authorList>
            <person name="Floudas D."/>
            <person name="Held B.W."/>
            <person name="Riley R."/>
            <person name="Nagy L.G."/>
            <person name="Koehler G."/>
            <person name="Ransdell A.S."/>
            <person name="Younus H."/>
            <person name="Chow J."/>
            <person name="Chiniquy J."/>
            <person name="Lipzen A."/>
            <person name="Tritt A."/>
            <person name="Sun H."/>
            <person name="Haridas S."/>
            <person name="LaButti K."/>
            <person name="Ohm R.A."/>
            <person name="Kues U."/>
            <person name="Blanchette R.A."/>
            <person name="Grigoriev I.V."/>
            <person name="Minto R.E."/>
            <person name="Hibbett D.S."/>
        </authorList>
    </citation>
    <scope>NUCLEOTIDE SEQUENCE [LARGE SCALE GENOMIC DNA]</scope>
    <source>
        <strain evidence="8 9">FP15055 ss-10</strain>
    </source>
</reference>
<dbReference type="PANTHER" id="PTHR22761">
    <property type="entry name" value="CHARGED MULTIVESICULAR BODY PROTEIN"/>
    <property type="match status" value="1"/>
</dbReference>
<feature type="region of interest" description="Disordered" evidence="7">
    <location>
        <begin position="177"/>
        <end position="202"/>
    </location>
</feature>
<dbReference type="GO" id="GO:0000815">
    <property type="term" value="C:ESCRT III complex"/>
    <property type="evidence" value="ECO:0007669"/>
    <property type="project" value="TreeGrafter"/>
</dbReference>
<evidence type="ECO:0000256" key="5">
    <source>
        <dbReference type="ARBA" id="ARBA00042586"/>
    </source>
</evidence>
<evidence type="ECO:0000313" key="9">
    <source>
        <dbReference type="Proteomes" id="UP000054007"/>
    </source>
</evidence>
<dbReference type="Gene3D" id="1.10.287.1060">
    <property type="entry name" value="ESAT-6-like"/>
    <property type="match status" value="1"/>
</dbReference>
<dbReference type="GO" id="GO:0009898">
    <property type="term" value="C:cytoplasmic side of plasma membrane"/>
    <property type="evidence" value="ECO:0007669"/>
    <property type="project" value="TreeGrafter"/>
</dbReference>
<sequence length="212" mass="24105">MMASFMSYFAPRKDPKQSARDAIVGLRAQLAMVEKKEEYLQKQIDEDMKKAKANVVSNKLVAGQALKRKNRSEKELERINGTRMQLEMQIHTLEEANLNAETMMAMKKGSDALKVIHGNMTVDQVNEVMDQVNDQRQVAEEISDVISQPYGEQMDDDELRAELEGLEQEELNERLMGDHVPAHHPPTANKQAAIEEDDEEAQLRQLQAELAM</sequence>
<dbReference type="GO" id="GO:0005771">
    <property type="term" value="C:multivesicular body"/>
    <property type="evidence" value="ECO:0007669"/>
    <property type="project" value="TreeGrafter"/>
</dbReference>
<dbReference type="OrthoDB" id="5592979at2759"/>
<dbReference type="EMBL" id="KN880434">
    <property type="protein sequence ID" value="KIY73709.1"/>
    <property type="molecule type" value="Genomic_DNA"/>
</dbReference>
<evidence type="ECO:0000256" key="7">
    <source>
        <dbReference type="SAM" id="MobiDB-lite"/>
    </source>
</evidence>